<organism evidence="8 9">
    <name type="scientific">Inmirania thermothiophila</name>
    <dbReference type="NCBI Taxonomy" id="1750597"/>
    <lineage>
        <taxon>Bacteria</taxon>
        <taxon>Pseudomonadati</taxon>
        <taxon>Pseudomonadota</taxon>
        <taxon>Gammaproteobacteria</taxon>
        <taxon>Chromatiales</taxon>
        <taxon>Ectothiorhodospiraceae</taxon>
        <taxon>Inmirania</taxon>
    </lineage>
</organism>
<dbReference type="SMART" id="SM00729">
    <property type="entry name" value="Elp3"/>
    <property type="match status" value="1"/>
</dbReference>
<comment type="caution">
    <text evidence="8">The sequence shown here is derived from an EMBL/GenBank/DDBJ whole genome shotgun (WGS) entry which is preliminary data.</text>
</comment>
<keyword evidence="2" id="KW-0949">S-adenosyl-L-methionine</keyword>
<dbReference type="SUPFAM" id="SSF102114">
    <property type="entry name" value="Radical SAM enzymes"/>
    <property type="match status" value="1"/>
</dbReference>
<feature type="region of interest" description="Disordered" evidence="6">
    <location>
        <begin position="347"/>
        <end position="406"/>
    </location>
</feature>
<dbReference type="SFLD" id="SFLDG01067">
    <property type="entry name" value="SPASM/twitch_domain_containing"/>
    <property type="match status" value="1"/>
</dbReference>
<evidence type="ECO:0000256" key="5">
    <source>
        <dbReference type="ARBA" id="ARBA00023014"/>
    </source>
</evidence>
<dbReference type="SFLD" id="SFLDS00029">
    <property type="entry name" value="Radical_SAM"/>
    <property type="match status" value="1"/>
</dbReference>
<dbReference type="PROSITE" id="PS51918">
    <property type="entry name" value="RADICAL_SAM"/>
    <property type="match status" value="1"/>
</dbReference>
<evidence type="ECO:0000256" key="2">
    <source>
        <dbReference type="ARBA" id="ARBA00022691"/>
    </source>
</evidence>
<proteinExistence type="predicted"/>
<name>A0A3N1XTX5_9GAMM</name>
<dbReference type="InterPro" id="IPR058240">
    <property type="entry name" value="rSAM_sf"/>
</dbReference>
<dbReference type="InterPro" id="IPR013785">
    <property type="entry name" value="Aldolase_TIM"/>
</dbReference>
<protein>
    <submittedName>
        <fullName evidence="8">MoaA/NifB/PqqE/SkfB family radical SAM enzyme</fullName>
    </submittedName>
</protein>
<dbReference type="GO" id="GO:0051536">
    <property type="term" value="F:iron-sulfur cluster binding"/>
    <property type="evidence" value="ECO:0007669"/>
    <property type="project" value="UniProtKB-KW"/>
</dbReference>
<gene>
    <name evidence="8" type="ORF">EDC57_2380</name>
</gene>
<dbReference type="OrthoDB" id="9792276at2"/>
<keyword evidence="5" id="KW-0411">Iron-sulfur</keyword>
<feature type="compositionally biased region" description="Basic and acidic residues" evidence="6">
    <location>
        <begin position="358"/>
        <end position="372"/>
    </location>
</feature>
<dbReference type="InterPro" id="IPR006638">
    <property type="entry name" value="Elp3/MiaA/NifB-like_rSAM"/>
</dbReference>
<dbReference type="AlphaFoldDB" id="A0A3N1XTX5"/>
<evidence type="ECO:0000256" key="4">
    <source>
        <dbReference type="ARBA" id="ARBA00023004"/>
    </source>
</evidence>
<keyword evidence="4" id="KW-0408">Iron</keyword>
<dbReference type="GO" id="GO:0046872">
    <property type="term" value="F:metal ion binding"/>
    <property type="evidence" value="ECO:0007669"/>
    <property type="project" value="UniProtKB-KW"/>
</dbReference>
<dbReference type="PANTHER" id="PTHR11228">
    <property type="entry name" value="RADICAL SAM DOMAIN PROTEIN"/>
    <property type="match status" value="1"/>
</dbReference>
<dbReference type="Proteomes" id="UP000276634">
    <property type="component" value="Unassembled WGS sequence"/>
</dbReference>
<evidence type="ECO:0000313" key="8">
    <source>
        <dbReference type="EMBL" id="ROR29708.1"/>
    </source>
</evidence>
<dbReference type="RefSeq" id="WP_123402105.1">
    <property type="nucleotide sequence ID" value="NZ_RJVI01000003.1"/>
</dbReference>
<reference evidence="8 9" key="1">
    <citation type="submission" date="2018-11" db="EMBL/GenBank/DDBJ databases">
        <title>Genomic Encyclopedia of Type Strains, Phase IV (KMG-IV): sequencing the most valuable type-strain genomes for metagenomic binning, comparative biology and taxonomic classification.</title>
        <authorList>
            <person name="Goeker M."/>
        </authorList>
    </citation>
    <scope>NUCLEOTIDE SEQUENCE [LARGE SCALE GENOMIC DNA]</scope>
    <source>
        <strain evidence="8 9">DSM 100275</strain>
    </source>
</reference>
<dbReference type="GO" id="GO:0003824">
    <property type="term" value="F:catalytic activity"/>
    <property type="evidence" value="ECO:0007669"/>
    <property type="project" value="InterPro"/>
</dbReference>
<evidence type="ECO:0000313" key="9">
    <source>
        <dbReference type="Proteomes" id="UP000276634"/>
    </source>
</evidence>
<evidence type="ECO:0000256" key="6">
    <source>
        <dbReference type="SAM" id="MobiDB-lite"/>
    </source>
</evidence>
<sequence length="406" mass="46319">MTTQAAPITKRFDLNVGKRCNERCSFCYYLREIESGDTRDLTTEQIKAVLRVGRSRGKTRVDLTGGEPTIRRDLPEIIRYAREIGYETCCIITNGLVTAQKAKLAALVDAGLNDILVSLHAWDAATHDALVRVPGAHSKVLQTIENAIALGLRPRVNHVVNSHNHRDVEHLVELLSPYRLGALNFIVFNPTRDAVRAEEGLTATYSEIARYLRPALERGARHFDAVNVRHMPFCFLKGHEPRVKTMWQLQYERAEWDWCLDIIHKRGLLFMYAAATAGAILMWRHPRLWRSPSRLHDALQFARIRNDRMQPPPCRSCRLRFICDGIPRSYAREVGWTELKPYIEGPTITDPAHFIPGSEREEPPRPDDRVRLPDTPTLWLGLHRRRTGLTGNTRHSRTASSRPPAG</sequence>
<evidence type="ECO:0000259" key="7">
    <source>
        <dbReference type="PROSITE" id="PS51918"/>
    </source>
</evidence>
<keyword evidence="9" id="KW-1185">Reference proteome</keyword>
<evidence type="ECO:0000256" key="1">
    <source>
        <dbReference type="ARBA" id="ARBA00001966"/>
    </source>
</evidence>
<dbReference type="Pfam" id="PF04055">
    <property type="entry name" value="Radical_SAM"/>
    <property type="match status" value="1"/>
</dbReference>
<evidence type="ECO:0000256" key="3">
    <source>
        <dbReference type="ARBA" id="ARBA00022723"/>
    </source>
</evidence>
<feature type="compositionally biased region" description="Polar residues" evidence="6">
    <location>
        <begin position="389"/>
        <end position="406"/>
    </location>
</feature>
<accession>A0A3N1XTX5</accession>
<dbReference type="InterPro" id="IPR050377">
    <property type="entry name" value="Radical_SAM_PqqE_MftC-like"/>
</dbReference>
<dbReference type="Gene3D" id="3.20.20.70">
    <property type="entry name" value="Aldolase class I"/>
    <property type="match status" value="1"/>
</dbReference>
<dbReference type="SFLD" id="SFLDG01386">
    <property type="entry name" value="main_SPASM_domain-containing"/>
    <property type="match status" value="1"/>
</dbReference>
<dbReference type="EMBL" id="RJVI01000003">
    <property type="protein sequence ID" value="ROR29708.1"/>
    <property type="molecule type" value="Genomic_DNA"/>
</dbReference>
<dbReference type="CDD" id="cd01335">
    <property type="entry name" value="Radical_SAM"/>
    <property type="match status" value="1"/>
</dbReference>
<dbReference type="InterPro" id="IPR007197">
    <property type="entry name" value="rSAM"/>
</dbReference>
<keyword evidence="3" id="KW-0479">Metal-binding</keyword>
<comment type="cofactor">
    <cofactor evidence="1">
        <name>[4Fe-4S] cluster</name>
        <dbReference type="ChEBI" id="CHEBI:49883"/>
    </cofactor>
</comment>
<feature type="domain" description="Radical SAM core" evidence="7">
    <location>
        <begin position="6"/>
        <end position="224"/>
    </location>
</feature>
<dbReference type="PANTHER" id="PTHR11228:SF7">
    <property type="entry name" value="PQQA PEPTIDE CYCLASE"/>
    <property type="match status" value="1"/>
</dbReference>